<sequence length="346" mass="39132">MNRRSASHEATLFSQGPRMPLRATRSASSIDAKQPQPNLAALIVSPARRNMPHLHPHKLNGSLWFDDDDCIDKDITAIWQADFWGQWWNYNMIPQSTKDAWWSSFVQKYYWDNEHHDEVFACWKHLSEESMGKLFSKRKRSGKKLEYTWETEVMVKKSKTELDLDKEELVMHLTKVEAGEKSSPATELVRMTNTEKDGSLVDKRATVLVTATETLATQQSTSNESDAVSEAGSTATGPSRHQHNVAHLVSATPHKVDMNKLDTTSHYQNLDFDMRMSRIEEKMSSLKLDLETLKLDLETLKLDVKALKQGIDALLRVYGIDPVTLQPMGSLATPPENSIPTTGPTP</sequence>
<name>A0ABM0WG27_CAMSA</name>
<proteinExistence type="predicted"/>
<evidence type="ECO:0000313" key="3">
    <source>
        <dbReference type="Proteomes" id="UP000694864"/>
    </source>
</evidence>
<reference evidence="3" key="1">
    <citation type="journal article" date="2014" name="Nat. Commun.">
        <title>The emerging biofuel crop Camelina sativa retains a highly undifferentiated hexaploid genome structure.</title>
        <authorList>
            <person name="Kagale S."/>
            <person name="Koh C."/>
            <person name="Nixon J."/>
            <person name="Bollina V."/>
            <person name="Clarke W.E."/>
            <person name="Tuteja R."/>
            <person name="Spillane C."/>
            <person name="Robinson S.J."/>
            <person name="Links M.G."/>
            <person name="Clarke C."/>
            <person name="Higgins E.E."/>
            <person name="Huebert T."/>
            <person name="Sharpe A.G."/>
            <person name="Parkin I.A."/>
        </authorList>
    </citation>
    <scope>NUCLEOTIDE SEQUENCE [LARGE SCALE GENOMIC DNA]</scope>
    <source>
        <strain evidence="3">cv. DH55</strain>
    </source>
</reference>
<feature type="region of interest" description="Disordered" evidence="2">
    <location>
        <begin position="215"/>
        <end position="243"/>
    </location>
</feature>
<reference evidence="4" key="2">
    <citation type="submission" date="2025-08" db="UniProtKB">
        <authorList>
            <consortium name="RefSeq"/>
        </authorList>
    </citation>
    <scope>IDENTIFICATION</scope>
    <source>
        <tissue evidence="4">Leaf</tissue>
    </source>
</reference>
<feature type="compositionally biased region" description="Polar residues" evidence="2">
    <location>
        <begin position="218"/>
        <end position="239"/>
    </location>
</feature>
<evidence type="ECO:0000256" key="1">
    <source>
        <dbReference type="SAM" id="Coils"/>
    </source>
</evidence>
<gene>
    <name evidence="4" type="primary">LOC104750491</name>
</gene>
<evidence type="ECO:0000256" key="2">
    <source>
        <dbReference type="SAM" id="MobiDB-lite"/>
    </source>
</evidence>
<dbReference type="RefSeq" id="XP_010470593.1">
    <property type="nucleotide sequence ID" value="XM_010472291.2"/>
</dbReference>
<dbReference type="Proteomes" id="UP000694864">
    <property type="component" value="Chromosome 16"/>
</dbReference>
<evidence type="ECO:0000313" key="4">
    <source>
        <dbReference type="RefSeq" id="XP_010470593.1"/>
    </source>
</evidence>
<protein>
    <submittedName>
        <fullName evidence="4">Uncharacterized protein LOC104750491 isoform X1</fullName>
    </submittedName>
</protein>
<accession>A0ABM0WG27</accession>
<feature type="coiled-coil region" evidence="1">
    <location>
        <begin position="276"/>
        <end position="310"/>
    </location>
</feature>
<keyword evidence="1" id="KW-0175">Coiled coil</keyword>
<keyword evidence="3" id="KW-1185">Reference proteome</keyword>
<organism evidence="3 4">
    <name type="scientific">Camelina sativa</name>
    <name type="common">False flax</name>
    <name type="synonym">Myagrum sativum</name>
    <dbReference type="NCBI Taxonomy" id="90675"/>
    <lineage>
        <taxon>Eukaryota</taxon>
        <taxon>Viridiplantae</taxon>
        <taxon>Streptophyta</taxon>
        <taxon>Embryophyta</taxon>
        <taxon>Tracheophyta</taxon>
        <taxon>Spermatophyta</taxon>
        <taxon>Magnoliopsida</taxon>
        <taxon>eudicotyledons</taxon>
        <taxon>Gunneridae</taxon>
        <taxon>Pentapetalae</taxon>
        <taxon>rosids</taxon>
        <taxon>malvids</taxon>
        <taxon>Brassicales</taxon>
        <taxon>Brassicaceae</taxon>
        <taxon>Camelineae</taxon>
        <taxon>Camelina</taxon>
    </lineage>
</organism>
<dbReference type="GeneID" id="104750491"/>